<feature type="compositionally biased region" description="Low complexity" evidence="5">
    <location>
        <begin position="13"/>
        <end position="30"/>
    </location>
</feature>
<dbReference type="InterPro" id="IPR000551">
    <property type="entry name" value="MerR-type_HTH_dom"/>
</dbReference>
<dbReference type="InterPro" id="IPR006119">
    <property type="entry name" value="Resolv_N"/>
</dbReference>
<gene>
    <name evidence="8" type="ORF">CKO21_03170</name>
</gene>
<feature type="domain" description="HTH merR-type" evidence="6">
    <location>
        <begin position="81"/>
        <end position="118"/>
    </location>
</feature>
<evidence type="ECO:0000256" key="1">
    <source>
        <dbReference type="ARBA" id="ARBA00022908"/>
    </source>
</evidence>
<dbReference type="InterPro" id="IPR036162">
    <property type="entry name" value="Resolvase-like_N_sf"/>
</dbReference>
<evidence type="ECO:0000256" key="5">
    <source>
        <dbReference type="SAM" id="MobiDB-lite"/>
    </source>
</evidence>
<keyword evidence="9" id="KW-1185">Reference proteome</keyword>
<dbReference type="GO" id="GO:0006355">
    <property type="term" value="P:regulation of DNA-templated transcription"/>
    <property type="evidence" value="ECO:0007669"/>
    <property type="project" value="InterPro"/>
</dbReference>
<dbReference type="GO" id="GO:0000150">
    <property type="term" value="F:DNA strand exchange activity"/>
    <property type="evidence" value="ECO:0007669"/>
    <property type="project" value="InterPro"/>
</dbReference>
<dbReference type="Gene3D" id="3.40.50.1390">
    <property type="entry name" value="Resolvase, N-terminal catalytic domain"/>
    <property type="match status" value="1"/>
</dbReference>
<accession>A0A934QFW2</accession>
<comment type="caution">
    <text evidence="8">The sequence shown here is derived from an EMBL/GenBank/DDBJ whole genome shotgun (WGS) entry which is preliminary data.</text>
</comment>
<dbReference type="InterPro" id="IPR009061">
    <property type="entry name" value="DNA-bd_dom_put_sf"/>
</dbReference>
<organism evidence="8 9">
    <name type="scientific">Rhodovibrio salinarum</name>
    <dbReference type="NCBI Taxonomy" id="1087"/>
    <lineage>
        <taxon>Bacteria</taxon>
        <taxon>Pseudomonadati</taxon>
        <taxon>Pseudomonadota</taxon>
        <taxon>Alphaproteobacteria</taxon>
        <taxon>Rhodospirillales</taxon>
        <taxon>Rhodovibrionaceae</taxon>
        <taxon>Rhodovibrio</taxon>
    </lineage>
</organism>
<dbReference type="Pfam" id="PF00239">
    <property type="entry name" value="Resolvase"/>
    <property type="match status" value="1"/>
</dbReference>
<dbReference type="PANTHER" id="PTHR36172">
    <property type="match status" value="1"/>
</dbReference>
<dbReference type="SUPFAM" id="SSF46955">
    <property type="entry name" value="Putative DNA-binding domain"/>
    <property type="match status" value="1"/>
</dbReference>
<dbReference type="GO" id="GO:0003677">
    <property type="term" value="F:DNA binding"/>
    <property type="evidence" value="ECO:0007669"/>
    <property type="project" value="UniProtKB-KW"/>
</dbReference>
<feature type="domain" description="Resolvase/invertase-type recombinase catalytic" evidence="7">
    <location>
        <begin position="130"/>
        <end position="185"/>
    </location>
</feature>
<dbReference type="InterPro" id="IPR006118">
    <property type="entry name" value="Recombinase_CS"/>
</dbReference>
<dbReference type="AlphaFoldDB" id="A0A934QFW2"/>
<name>A0A934QFW2_9PROT</name>
<dbReference type="Pfam" id="PF00376">
    <property type="entry name" value="MerR"/>
    <property type="match status" value="1"/>
</dbReference>
<dbReference type="Gene3D" id="1.10.1660.10">
    <property type="match status" value="1"/>
</dbReference>
<dbReference type="SUPFAM" id="SSF53041">
    <property type="entry name" value="Resolvase-like"/>
    <property type="match status" value="1"/>
</dbReference>
<dbReference type="GO" id="GO:0015074">
    <property type="term" value="P:DNA integration"/>
    <property type="evidence" value="ECO:0007669"/>
    <property type="project" value="UniProtKB-KW"/>
</dbReference>
<feature type="active site" description="O-(5'-phospho-DNA)-serine intermediate" evidence="4">
    <location>
        <position position="138"/>
    </location>
</feature>
<reference evidence="8" key="2">
    <citation type="journal article" date="2020" name="Microorganisms">
        <title>Osmotic Adaptation and Compatible Solute Biosynthesis of Phototrophic Bacteria as Revealed from Genome Analyses.</title>
        <authorList>
            <person name="Imhoff J.F."/>
            <person name="Rahn T."/>
            <person name="Kunzel S."/>
            <person name="Keller A."/>
            <person name="Neulinger S.C."/>
        </authorList>
    </citation>
    <scope>NUCLEOTIDE SEQUENCE</scope>
    <source>
        <strain evidence="8">DSM 9154</strain>
    </source>
</reference>
<evidence type="ECO:0000256" key="2">
    <source>
        <dbReference type="ARBA" id="ARBA00023125"/>
    </source>
</evidence>
<dbReference type="PROSITE" id="PS50937">
    <property type="entry name" value="HTH_MERR_2"/>
    <property type="match status" value="1"/>
</dbReference>
<sequence length="185" mass="21105">MPTRWPPATTRWSPFGSRSTGSSSAGTRPTQTPAWRPELDLPGRPTPGPRLQQPGHLHRHDLPARSPDRRYLEIHLKRQSAAFLGVAVVILRRWERAGRLVPAWRTPGGHRRYTIDDLSNFTGRAATERRTVGYARVSSHDQKDDLQRQAERLESYGKRHAYPGTVFSARLYGRRSHQNRNAARC</sequence>
<proteinExistence type="predicted"/>
<evidence type="ECO:0008006" key="10">
    <source>
        <dbReference type="Google" id="ProtNLM"/>
    </source>
</evidence>
<feature type="region of interest" description="Disordered" evidence="5">
    <location>
        <begin position="1"/>
        <end position="64"/>
    </location>
</feature>
<evidence type="ECO:0000256" key="3">
    <source>
        <dbReference type="ARBA" id="ARBA00023172"/>
    </source>
</evidence>
<evidence type="ECO:0000256" key="4">
    <source>
        <dbReference type="PROSITE-ProRule" id="PRU10137"/>
    </source>
</evidence>
<evidence type="ECO:0000259" key="7">
    <source>
        <dbReference type="PROSITE" id="PS51736"/>
    </source>
</evidence>
<keyword evidence="1" id="KW-0229">DNA integration</keyword>
<evidence type="ECO:0000313" key="8">
    <source>
        <dbReference type="EMBL" id="MBK1696241.1"/>
    </source>
</evidence>
<reference evidence="8" key="1">
    <citation type="submission" date="2017-08" db="EMBL/GenBank/DDBJ databases">
        <authorList>
            <person name="Imhoff J.F."/>
            <person name="Rahn T."/>
            <person name="Kuenzel S."/>
            <person name="Neulinger S.C."/>
        </authorList>
    </citation>
    <scope>NUCLEOTIDE SEQUENCE</scope>
    <source>
        <strain evidence="8">DSM 9154</strain>
    </source>
</reference>
<protein>
    <recommendedName>
        <fullName evidence="10">Resolvase, N terminal domain</fullName>
    </recommendedName>
</protein>
<dbReference type="EMBL" id="NRRE01000012">
    <property type="protein sequence ID" value="MBK1696241.1"/>
    <property type="molecule type" value="Genomic_DNA"/>
</dbReference>
<dbReference type="RefSeq" id="WP_081728837.1">
    <property type="nucleotide sequence ID" value="NZ_NRRE01000012.1"/>
</dbReference>
<dbReference type="PROSITE" id="PS51736">
    <property type="entry name" value="RECOMBINASES_3"/>
    <property type="match status" value="1"/>
</dbReference>
<dbReference type="InterPro" id="IPR051491">
    <property type="entry name" value="Recombinase/Transposase-rel"/>
</dbReference>
<evidence type="ECO:0000313" key="9">
    <source>
        <dbReference type="Proteomes" id="UP000778970"/>
    </source>
</evidence>
<keyword evidence="3" id="KW-0233">DNA recombination</keyword>
<dbReference type="PROSITE" id="PS00397">
    <property type="entry name" value="RECOMBINASES_1"/>
    <property type="match status" value="1"/>
</dbReference>
<evidence type="ECO:0000259" key="6">
    <source>
        <dbReference type="PROSITE" id="PS50937"/>
    </source>
</evidence>
<keyword evidence="2" id="KW-0238">DNA-binding</keyword>
<dbReference type="PANTHER" id="PTHR36172:SF1">
    <property type="entry name" value="RESOLVASE-RELATED"/>
    <property type="match status" value="1"/>
</dbReference>
<dbReference type="Proteomes" id="UP000778970">
    <property type="component" value="Unassembled WGS sequence"/>
</dbReference>